<name>A0A6A6H6B8_VIRVR</name>
<gene>
    <name evidence="1" type="ORF">EV356DRAFT_199754</name>
</gene>
<evidence type="ECO:0000313" key="2">
    <source>
        <dbReference type="Proteomes" id="UP000800092"/>
    </source>
</evidence>
<evidence type="ECO:0008006" key="3">
    <source>
        <dbReference type="Google" id="ProtNLM"/>
    </source>
</evidence>
<organism evidence="1 2">
    <name type="scientific">Viridothelium virens</name>
    <name type="common">Speckled blister lichen</name>
    <name type="synonym">Trypethelium virens</name>
    <dbReference type="NCBI Taxonomy" id="1048519"/>
    <lineage>
        <taxon>Eukaryota</taxon>
        <taxon>Fungi</taxon>
        <taxon>Dikarya</taxon>
        <taxon>Ascomycota</taxon>
        <taxon>Pezizomycotina</taxon>
        <taxon>Dothideomycetes</taxon>
        <taxon>Dothideomycetes incertae sedis</taxon>
        <taxon>Trypetheliales</taxon>
        <taxon>Trypetheliaceae</taxon>
        <taxon>Viridothelium</taxon>
    </lineage>
</organism>
<dbReference type="EMBL" id="ML991805">
    <property type="protein sequence ID" value="KAF2233626.1"/>
    <property type="molecule type" value="Genomic_DNA"/>
</dbReference>
<keyword evidence="2" id="KW-1185">Reference proteome</keyword>
<protein>
    <recommendedName>
        <fullName evidence="3">MYND-type zinc finger protein samB</fullName>
    </recommendedName>
</protein>
<dbReference type="Proteomes" id="UP000800092">
    <property type="component" value="Unassembled WGS sequence"/>
</dbReference>
<evidence type="ECO:0000313" key="1">
    <source>
        <dbReference type="EMBL" id="KAF2233626.1"/>
    </source>
</evidence>
<dbReference type="AlphaFoldDB" id="A0A6A6H6B8"/>
<sequence length="366" mass="41873">MPLAAGASGRIGCTYCQTLTGLVCASCKESPSLHGGLIPETPYCSDTCWENHRPRHENDCTKWKQRRCLFRAAQIVRDLFYHFAMHHFSTAISRVVPDGNELRIHEDPIAPESVFADFSANEFSNVEDLLTVLTYHQCTESLFHTTALVEALFFGITHSTKDIREVRHNVGTKYRSPMYVDQGPRPTLHDIWKITLKSDEVYVLDLAGAQFGNRDVVVPWQEYRSTRINGLEIERDLYAIRQEYTRGAIRDAEVDTEKEFRNVFIWHFTRTMDHTLKAWQESPGALKLHEIIALDNLTDYEAKRQGLFDQAINSVAAERKRLIKEKIIRLEDEATCLVLPRHSEVDGWIAEMKEETESLGQAGMGS</sequence>
<dbReference type="OrthoDB" id="3649057at2759"/>
<proteinExistence type="predicted"/>
<reference evidence="1" key="1">
    <citation type="journal article" date="2020" name="Stud. Mycol.">
        <title>101 Dothideomycetes genomes: a test case for predicting lifestyles and emergence of pathogens.</title>
        <authorList>
            <person name="Haridas S."/>
            <person name="Albert R."/>
            <person name="Binder M."/>
            <person name="Bloem J."/>
            <person name="Labutti K."/>
            <person name="Salamov A."/>
            <person name="Andreopoulos B."/>
            <person name="Baker S."/>
            <person name="Barry K."/>
            <person name="Bills G."/>
            <person name="Bluhm B."/>
            <person name="Cannon C."/>
            <person name="Castanera R."/>
            <person name="Culley D."/>
            <person name="Daum C."/>
            <person name="Ezra D."/>
            <person name="Gonzalez J."/>
            <person name="Henrissat B."/>
            <person name="Kuo A."/>
            <person name="Liang C."/>
            <person name="Lipzen A."/>
            <person name="Lutzoni F."/>
            <person name="Magnuson J."/>
            <person name="Mondo S."/>
            <person name="Nolan M."/>
            <person name="Ohm R."/>
            <person name="Pangilinan J."/>
            <person name="Park H.-J."/>
            <person name="Ramirez L."/>
            <person name="Alfaro M."/>
            <person name="Sun H."/>
            <person name="Tritt A."/>
            <person name="Yoshinaga Y."/>
            <person name="Zwiers L.-H."/>
            <person name="Turgeon B."/>
            <person name="Goodwin S."/>
            <person name="Spatafora J."/>
            <person name="Crous P."/>
            <person name="Grigoriev I."/>
        </authorList>
    </citation>
    <scope>NUCLEOTIDE SEQUENCE</scope>
    <source>
        <strain evidence="1">Tuck. ex Michener</strain>
    </source>
</reference>
<accession>A0A6A6H6B8</accession>